<dbReference type="AlphaFoldDB" id="A0A2L1TWJ8"/>
<sequence length="93" mass="11065">MLVIIQVQVDEEEIKQLYMEAISSYLDKLNKELVYWDSSELKRRTCMSWNKIVDSFFHHPDFSKVKVGGKWYFPAKETEEFLLAWLSNNPSKS</sequence>
<proteinExistence type="predicted"/>
<evidence type="ECO:0000313" key="1">
    <source>
        <dbReference type="EMBL" id="AVF25056.1"/>
    </source>
</evidence>
<gene>
    <name evidence="1" type="ORF">ERICIII_00849</name>
</gene>
<dbReference type="Proteomes" id="UP000239833">
    <property type="component" value="Chromosome"/>
</dbReference>
<organism evidence="1 2">
    <name type="scientific">Paenibacillus larvae subsp. larvae</name>
    <dbReference type="NCBI Taxonomy" id="147375"/>
    <lineage>
        <taxon>Bacteria</taxon>
        <taxon>Bacillati</taxon>
        <taxon>Bacillota</taxon>
        <taxon>Bacilli</taxon>
        <taxon>Bacillales</taxon>
        <taxon>Paenibacillaceae</taxon>
        <taxon>Paenibacillus</taxon>
    </lineage>
</organism>
<protein>
    <recommendedName>
        <fullName evidence="3">Group-specific protein</fullName>
    </recommendedName>
</protein>
<evidence type="ECO:0000313" key="2">
    <source>
        <dbReference type="Proteomes" id="UP000239833"/>
    </source>
</evidence>
<reference evidence="2" key="1">
    <citation type="submission" date="2017-02" db="EMBL/GenBank/DDBJ databases">
        <title>Delineation of Paenibacillus larvae strains originating from foulbrood outbreaks.</title>
        <authorList>
            <person name="Beims H."/>
            <person name="Bunk B."/>
            <person name="Sproeer C."/>
            <person name="Mohr K.I."/>
            <person name="Pradella S."/>
            <person name="Guenther G."/>
            <person name="Rohde M."/>
            <person name="von der Ohe W."/>
            <person name="Steinert M."/>
        </authorList>
    </citation>
    <scope>NUCLEOTIDE SEQUENCE [LARGE SCALE GENOMIC DNA]</scope>
    <source>
        <strain evidence="2">Eric_III</strain>
    </source>
</reference>
<name>A0A2L1TWJ8_9BACL</name>
<accession>A0A2L1TWJ8</accession>
<evidence type="ECO:0008006" key="3">
    <source>
        <dbReference type="Google" id="ProtNLM"/>
    </source>
</evidence>
<dbReference type="EMBL" id="CP019655">
    <property type="protein sequence ID" value="AVF25056.1"/>
    <property type="molecule type" value="Genomic_DNA"/>
</dbReference>